<dbReference type="EMBL" id="JAUZVZ010000012">
    <property type="protein sequence ID" value="MDP4536543.1"/>
    <property type="molecule type" value="Genomic_DNA"/>
</dbReference>
<evidence type="ECO:0000256" key="1">
    <source>
        <dbReference type="SAM" id="Phobius"/>
    </source>
</evidence>
<keyword evidence="3" id="KW-1185">Reference proteome</keyword>
<comment type="caution">
    <text evidence="2">The sequence shown here is derived from an EMBL/GenBank/DDBJ whole genome shotgun (WGS) entry which is preliminary data.</text>
</comment>
<proteinExistence type="predicted"/>
<name>A0ABT9GZZ6_9GAMM</name>
<reference evidence="2 3" key="1">
    <citation type="submission" date="2023-08" db="EMBL/GenBank/DDBJ databases">
        <authorList>
            <person name="Joshi A."/>
            <person name="Thite S."/>
        </authorList>
    </citation>
    <scope>NUCLEOTIDE SEQUENCE [LARGE SCALE GENOMIC DNA]</scope>
    <source>
        <strain evidence="2 3">AC40</strain>
    </source>
</reference>
<keyword evidence="1" id="KW-1133">Transmembrane helix</keyword>
<protein>
    <submittedName>
        <fullName evidence="2">Uncharacterized protein</fullName>
    </submittedName>
</protein>
<evidence type="ECO:0000313" key="3">
    <source>
        <dbReference type="Proteomes" id="UP001231616"/>
    </source>
</evidence>
<feature type="transmembrane region" description="Helical" evidence="1">
    <location>
        <begin position="106"/>
        <end position="129"/>
    </location>
</feature>
<keyword evidence="1" id="KW-0472">Membrane</keyword>
<sequence length="133" mass="15751">MDKTFSVWFEVFGFIVIMSLIISYPLVAWFVTRPLQRLLRSNQQDMISDMVVWPFKSFWYALAILFPFARWRLERVKGGSWLAKGNNHHFIDGMDKVRQLSSASHWWLSLWLMCAMSCSLLLVLLSWVFGYSF</sequence>
<keyword evidence="1" id="KW-0812">Transmembrane</keyword>
<dbReference type="RefSeq" id="WP_305893806.1">
    <property type="nucleotide sequence ID" value="NZ_JAUZVZ010000012.1"/>
</dbReference>
<evidence type="ECO:0000313" key="2">
    <source>
        <dbReference type="EMBL" id="MDP4536543.1"/>
    </source>
</evidence>
<feature type="transmembrane region" description="Helical" evidence="1">
    <location>
        <begin position="7"/>
        <end position="31"/>
    </location>
</feature>
<organism evidence="2 3">
    <name type="scientific">Alkalimonas collagenimarina</name>
    <dbReference type="NCBI Taxonomy" id="400390"/>
    <lineage>
        <taxon>Bacteria</taxon>
        <taxon>Pseudomonadati</taxon>
        <taxon>Pseudomonadota</taxon>
        <taxon>Gammaproteobacteria</taxon>
        <taxon>Alkalimonas</taxon>
    </lineage>
</organism>
<dbReference type="Proteomes" id="UP001231616">
    <property type="component" value="Unassembled WGS sequence"/>
</dbReference>
<accession>A0ABT9GZZ6</accession>
<gene>
    <name evidence="2" type="ORF">Q3O60_10115</name>
</gene>
<feature type="transmembrane region" description="Helical" evidence="1">
    <location>
        <begin position="51"/>
        <end position="69"/>
    </location>
</feature>